<dbReference type="STRING" id="228230.RMCC_6829"/>
<comment type="similarity">
    <text evidence="1">Belongs to the FAH family.</text>
</comment>
<dbReference type="InterPro" id="IPR011234">
    <property type="entry name" value="Fumarylacetoacetase-like_C"/>
</dbReference>
<dbReference type="OrthoDB" id="9805307at2"/>
<dbReference type="PANTHER" id="PTHR42796">
    <property type="entry name" value="FUMARYLACETOACETATE HYDROLASE DOMAIN-CONTAINING PROTEIN 2A-RELATED"/>
    <property type="match status" value="1"/>
</dbReference>
<sequence length="287" mass="30239">MKLANLAGRAVLITPAGIVDLAKASGGSLPSQPDAAIANLDDIRTFYATAQPEPDVTLTEADLLEDLRLLGPPVTAPRQIFAVGLNYADHSTETGLAVPDQPLIFTKFASSLAGPGSTIPLPAHTCDWEVELVTVIGRGGRNIPPEAAMSHVAGYCVGQDISERASQMKGTPPQFSLAKSHRGFSPIGPWITTIDELSDPSDLAIMTTLDDEVVQQARTSEMIFTVEDLVSHLSGICELMPGDLIFTGTPSGVGYSRTPPRYLTPGSIVHSAIEGLGRLRNPCTTAG</sequence>
<reference evidence="5" key="1">
    <citation type="journal article" date="2016" name="Genome Announc.">
        <title>Draft Genome Sequences of Five Rapidly Growing Mycobacterium Species, M. thermoresistibile, M. fortuitum subsp. acetamidolyticum, M. canariasense, M. brisbanense, and M. novocastrense.</title>
        <authorList>
            <person name="Katahira K."/>
            <person name="Ogura Y."/>
            <person name="Gotoh Y."/>
            <person name="Hayashi T."/>
        </authorList>
    </citation>
    <scope>NUCLEOTIDE SEQUENCE [LARGE SCALE GENOMIC DNA]</scope>
    <source>
        <strain evidence="5">JCM15298</strain>
    </source>
</reference>
<proteinExistence type="inferred from homology"/>
<dbReference type="GO" id="GO:0046872">
    <property type="term" value="F:metal ion binding"/>
    <property type="evidence" value="ECO:0007669"/>
    <property type="project" value="UniProtKB-KW"/>
</dbReference>
<dbReference type="EMBL" id="BCSY01000137">
    <property type="protein sequence ID" value="GAS99864.1"/>
    <property type="molecule type" value="Genomic_DNA"/>
</dbReference>
<name>A0A100WL06_MYCCR</name>
<keyword evidence="2" id="KW-0479">Metal-binding</keyword>
<dbReference type="RefSeq" id="WP_036399386.1">
    <property type="nucleotide sequence ID" value="NZ_BCSY01000137.1"/>
</dbReference>
<dbReference type="Pfam" id="PF01557">
    <property type="entry name" value="FAA_hydrolase"/>
    <property type="match status" value="1"/>
</dbReference>
<evidence type="ECO:0000256" key="1">
    <source>
        <dbReference type="ARBA" id="ARBA00010211"/>
    </source>
</evidence>
<dbReference type="GO" id="GO:0019752">
    <property type="term" value="P:carboxylic acid metabolic process"/>
    <property type="evidence" value="ECO:0007669"/>
    <property type="project" value="UniProtKB-ARBA"/>
</dbReference>
<dbReference type="PANTHER" id="PTHR42796:SF4">
    <property type="entry name" value="FUMARYLACETOACETATE HYDROLASE DOMAIN-CONTAINING PROTEIN 2A"/>
    <property type="match status" value="1"/>
</dbReference>
<feature type="domain" description="Fumarylacetoacetase-like C-terminal" evidence="3">
    <location>
        <begin position="80"/>
        <end position="282"/>
    </location>
</feature>
<evidence type="ECO:0000259" key="3">
    <source>
        <dbReference type="Pfam" id="PF01557"/>
    </source>
</evidence>
<dbReference type="SUPFAM" id="SSF56529">
    <property type="entry name" value="FAH"/>
    <property type="match status" value="1"/>
</dbReference>
<evidence type="ECO:0000256" key="2">
    <source>
        <dbReference type="ARBA" id="ARBA00022723"/>
    </source>
</evidence>
<gene>
    <name evidence="4" type="ORF">RMCC_6829</name>
</gene>
<accession>A0A100WL06</accession>
<comment type="caution">
    <text evidence="4">The sequence shown here is derived from an EMBL/GenBank/DDBJ whole genome shotgun (WGS) entry which is preliminary data.</text>
</comment>
<dbReference type="Proteomes" id="UP000069443">
    <property type="component" value="Unassembled WGS sequence"/>
</dbReference>
<dbReference type="InterPro" id="IPR051121">
    <property type="entry name" value="FAH"/>
</dbReference>
<organism evidence="4 5">
    <name type="scientific">Mycolicibacterium canariasense</name>
    <name type="common">Mycobacterium canariasense</name>
    <dbReference type="NCBI Taxonomy" id="228230"/>
    <lineage>
        <taxon>Bacteria</taxon>
        <taxon>Bacillati</taxon>
        <taxon>Actinomycetota</taxon>
        <taxon>Actinomycetes</taxon>
        <taxon>Mycobacteriales</taxon>
        <taxon>Mycobacteriaceae</taxon>
        <taxon>Mycolicibacterium</taxon>
    </lineage>
</organism>
<evidence type="ECO:0000313" key="4">
    <source>
        <dbReference type="EMBL" id="GAS99864.1"/>
    </source>
</evidence>
<dbReference type="InterPro" id="IPR036663">
    <property type="entry name" value="Fumarylacetoacetase_C_sf"/>
</dbReference>
<reference evidence="5" key="2">
    <citation type="submission" date="2016-02" db="EMBL/GenBank/DDBJ databases">
        <title>Draft genome sequence of five rapidly growing Mycobacterium species.</title>
        <authorList>
            <person name="Katahira K."/>
            <person name="Gotou Y."/>
            <person name="Iida K."/>
            <person name="Ogura Y."/>
            <person name="Hayashi T."/>
        </authorList>
    </citation>
    <scope>NUCLEOTIDE SEQUENCE [LARGE SCALE GENOMIC DNA]</scope>
    <source>
        <strain evidence="5">JCM15298</strain>
    </source>
</reference>
<keyword evidence="5" id="KW-1185">Reference proteome</keyword>
<dbReference type="Gene3D" id="3.90.850.10">
    <property type="entry name" value="Fumarylacetoacetase-like, C-terminal domain"/>
    <property type="match status" value="1"/>
</dbReference>
<dbReference type="GO" id="GO:0016853">
    <property type="term" value="F:isomerase activity"/>
    <property type="evidence" value="ECO:0007669"/>
    <property type="project" value="UniProtKB-ARBA"/>
</dbReference>
<evidence type="ECO:0000313" key="5">
    <source>
        <dbReference type="Proteomes" id="UP000069443"/>
    </source>
</evidence>
<dbReference type="FunFam" id="3.90.850.10:FF:000002">
    <property type="entry name" value="2-hydroxyhepta-2,4-diene-1,7-dioate isomerase"/>
    <property type="match status" value="1"/>
</dbReference>
<dbReference type="AlphaFoldDB" id="A0A100WL06"/>
<protein>
    <submittedName>
        <fullName evidence="4">HpcE protein</fullName>
    </submittedName>
</protein>